<sequence>MPIPWVSGHALARSVEKGDMSRGCPGEAGFATEARRESPSR</sequence>
<dbReference type="AlphaFoldDB" id="A0A238HAV4"/>
<feature type="region of interest" description="Disordered" evidence="1">
    <location>
        <begin position="16"/>
        <end position="41"/>
    </location>
</feature>
<gene>
    <name evidence="2" type="ORF">BSIN_0940</name>
</gene>
<proteinExistence type="predicted"/>
<dbReference type="EMBL" id="FXAN01000094">
    <property type="protein sequence ID" value="SMG02320.1"/>
    <property type="molecule type" value="Genomic_DNA"/>
</dbReference>
<evidence type="ECO:0000313" key="2">
    <source>
        <dbReference type="EMBL" id="SMG02320.1"/>
    </source>
</evidence>
<organism evidence="2 3">
    <name type="scientific">Burkholderia singularis</name>
    <dbReference type="NCBI Taxonomy" id="1503053"/>
    <lineage>
        <taxon>Bacteria</taxon>
        <taxon>Pseudomonadati</taxon>
        <taxon>Pseudomonadota</taxon>
        <taxon>Betaproteobacteria</taxon>
        <taxon>Burkholderiales</taxon>
        <taxon>Burkholderiaceae</taxon>
        <taxon>Burkholderia</taxon>
        <taxon>pseudomallei group</taxon>
    </lineage>
</organism>
<dbReference type="Proteomes" id="UP000198460">
    <property type="component" value="Unassembled WGS sequence"/>
</dbReference>
<evidence type="ECO:0000313" key="3">
    <source>
        <dbReference type="Proteomes" id="UP000198460"/>
    </source>
</evidence>
<evidence type="ECO:0000256" key="1">
    <source>
        <dbReference type="SAM" id="MobiDB-lite"/>
    </source>
</evidence>
<reference evidence="2 3" key="1">
    <citation type="submission" date="2017-04" db="EMBL/GenBank/DDBJ databases">
        <authorList>
            <person name="Afonso C.L."/>
            <person name="Miller P.J."/>
            <person name="Scott M.A."/>
            <person name="Spackman E."/>
            <person name="Goraichik I."/>
            <person name="Dimitrov K.M."/>
            <person name="Suarez D.L."/>
            <person name="Swayne D.E."/>
        </authorList>
    </citation>
    <scope>NUCLEOTIDE SEQUENCE [LARGE SCALE GENOMIC DNA]</scope>
    <source>
        <strain evidence="2">LMG 28154</strain>
    </source>
</reference>
<accession>A0A238HAV4</accession>
<protein>
    <submittedName>
        <fullName evidence="2">Uncharacterized protein</fullName>
    </submittedName>
</protein>
<name>A0A238HAV4_9BURK</name>